<dbReference type="InterPro" id="IPR001867">
    <property type="entry name" value="OmpR/PhoB-type_DNA-bd"/>
</dbReference>
<dbReference type="FunFam" id="3.40.50.2300:FF:000034">
    <property type="entry name" value="DNA-binding response OmpR family regulator"/>
    <property type="match status" value="1"/>
</dbReference>
<dbReference type="GO" id="GO:0005829">
    <property type="term" value="C:cytosol"/>
    <property type="evidence" value="ECO:0007669"/>
    <property type="project" value="TreeGrafter"/>
</dbReference>
<evidence type="ECO:0000256" key="3">
    <source>
        <dbReference type="ARBA" id="ARBA00023015"/>
    </source>
</evidence>
<dbReference type="PROSITE" id="PS51755">
    <property type="entry name" value="OMPR_PHOB"/>
    <property type="match status" value="1"/>
</dbReference>
<dbReference type="GO" id="GO:0000156">
    <property type="term" value="F:phosphorelay response regulator activity"/>
    <property type="evidence" value="ECO:0007669"/>
    <property type="project" value="TreeGrafter"/>
</dbReference>
<dbReference type="SMART" id="SM00448">
    <property type="entry name" value="REC"/>
    <property type="match status" value="1"/>
</dbReference>
<evidence type="ECO:0000313" key="10">
    <source>
        <dbReference type="EMBL" id="RVX44717.1"/>
    </source>
</evidence>
<dbReference type="GO" id="GO:0006355">
    <property type="term" value="P:regulation of DNA-templated transcription"/>
    <property type="evidence" value="ECO:0007669"/>
    <property type="project" value="InterPro"/>
</dbReference>
<dbReference type="Gene3D" id="6.10.250.690">
    <property type="match status" value="1"/>
</dbReference>
<dbReference type="CDD" id="cd17574">
    <property type="entry name" value="REC_OmpR"/>
    <property type="match status" value="1"/>
</dbReference>
<feature type="domain" description="Response regulatory" evidence="8">
    <location>
        <begin position="34"/>
        <end position="147"/>
    </location>
</feature>
<keyword evidence="3" id="KW-0805">Transcription regulation</keyword>
<dbReference type="GO" id="GO:0000976">
    <property type="term" value="F:transcription cis-regulatory region binding"/>
    <property type="evidence" value="ECO:0007669"/>
    <property type="project" value="TreeGrafter"/>
</dbReference>
<dbReference type="GO" id="GO:0032993">
    <property type="term" value="C:protein-DNA complex"/>
    <property type="evidence" value="ECO:0007669"/>
    <property type="project" value="TreeGrafter"/>
</dbReference>
<dbReference type="CDD" id="cd00383">
    <property type="entry name" value="trans_reg_C"/>
    <property type="match status" value="1"/>
</dbReference>
<dbReference type="Pfam" id="PF00072">
    <property type="entry name" value="Response_reg"/>
    <property type="match status" value="1"/>
</dbReference>
<dbReference type="FunFam" id="1.10.10.10:FF:000018">
    <property type="entry name" value="DNA-binding response regulator ResD"/>
    <property type="match status" value="1"/>
</dbReference>
<sequence>MISLVLTDPVVGMSQFDDLVRAFGTWNNNVRVAGILLVEDDPSVRTALELALTRQGHSVTSYATGEEALEHIRSRRPEIAILDVMLPGIDGVEVCRRVRKLDQLPVILLTARGDDLDVVVGLEAGADDYVVKPVEPRVLDARIRAILRRAESAASDRITFGDLVIDRGALKVTLAGKEIHLTPTELRLLLELVRHPGQVLNRRYLLRAVWDHTHIADSRLVDACVQRVRAKIEPKPAEPVFIHTVRGFGYRFSPP</sequence>
<feature type="domain" description="OmpR/PhoB-type" evidence="9">
    <location>
        <begin position="155"/>
        <end position="254"/>
    </location>
</feature>
<dbReference type="Proteomes" id="UP000284824">
    <property type="component" value="Unassembled WGS sequence"/>
</dbReference>
<evidence type="ECO:0000256" key="2">
    <source>
        <dbReference type="ARBA" id="ARBA00023012"/>
    </source>
</evidence>
<dbReference type="Gene3D" id="3.40.50.2300">
    <property type="match status" value="1"/>
</dbReference>
<evidence type="ECO:0000256" key="7">
    <source>
        <dbReference type="PROSITE-ProRule" id="PRU01091"/>
    </source>
</evidence>
<dbReference type="InterPro" id="IPR001789">
    <property type="entry name" value="Sig_transdc_resp-reg_receiver"/>
</dbReference>
<name>A0A438MG30_9ACTN</name>
<dbReference type="AlphaFoldDB" id="A0A438MG30"/>
<dbReference type="PANTHER" id="PTHR48111">
    <property type="entry name" value="REGULATOR OF RPOS"/>
    <property type="match status" value="1"/>
</dbReference>
<protein>
    <submittedName>
        <fullName evidence="10">DNA-binding response OmpR family regulator</fullName>
    </submittedName>
</protein>
<dbReference type="InterPro" id="IPR011006">
    <property type="entry name" value="CheY-like_superfamily"/>
</dbReference>
<evidence type="ECO:0000313" key="11">
    <source>
        <dbReference type="Proteomes" id="UP000284824"/>
    </source>
</evidence>
<dbReference type="SMART" id="SM00862">
    <property type="entry name" value="Trans_reg_C"/>
    <property type="match status" value="1"/>
</dbReference>
<keyword evidence="1 6" id="KW-0597">Phosphoprotein</keyword>
<feature type="modified residue" description="4-aspartylphosphate" evidence="6">
    <location>
        <position position="83"/>
    </location>
</feature>
<comment type="caution">
    <text evidence="10">The sequence shown here is derived from an EMBL/GenBank/DDBJ whole genome shotgun (WGS) entry which is preliminary data.</text>
</comment>
<keyword evidence="2" id="KW-0902">Two-component regulatory system</keyword>
<evidence type="ECO:0000256" key="5">
    <source>
        <dbReference type="ARBA" id="ARBA00023163"/>
    </source>
</evidence>
<dbReference type="InterPro" id="IPR036388">
    <property type="entry name" value="WH-like_DNA-bd_sf"/>
</dbReference>
<evidence type="ECO:0000259" key="9">
    <source>
        <dbReference type="PROSITE" id="PS51755"/>
    </source>
</evidence>
<keyword evidence="11" id="KW-1185">Reference proteome</keyword>
<keyword evidence="5" id="KW-0804">Transcription</keyword>
<evidence type="ECO:0000256" key="4">
    <source>
        <dbReference type="ARBA" id="ARBA00023125"/>
    </source>
</evidence>
<dbReference type="Pfam" id="PF00486">
    <property type="entry name" value="Trans_reg_C"/>
    <property type="match status" value="1"/>
</dbReference>
<dbReference type="EMBL" id="SAUN01000001">
    <property type="protein sequence ID" value="RVX44717.1"/>
    <property type="molecule type" value="Genomic_DNA"/>
</dbReference>
<dbReference type="Gene3D" id="1.10.10.10">
    <property type="entry name" value="Winged helix-like DNA-binding domain superfamily/Winged helix DNA-binding domain"/>
    <property type="match status" value="1"/>
</dbReference>
<evidence type="ECO:0000256" key="6">
    <source>
        <dbReference type="PROSITE-ProRule" id="PRU00169"/>
    </source>
</evidence>
<organism evidence="10 11">
    <name type="scientific">Nonomuraea polychroma</name>
    <dbReference type="NCBI Taxonomy" id="46176"/>
    <lineage>
        <taxon>Bacteria</taxon>
        <taxon>Bacillati</taxon>
        <taxon>Actinomycetota</taxon>
        <taxon>Actinomycetes</taxon>
        <taxon>Streptosporangiales</taxon>
        <taxon>Streptosporangiaceae</taxon>
        <taxon>Nonomuraea</taxon>
    </lineage>
</organism>
<reference evidence="10 11" key="1">
    <citation type="submission" date="2019-01" db="EMBL/GenBank/DDBJ databases">
        <title>Sequencing the genomes of 1000 actinobacteria strains.</title>
        <authorList>
            <person name="Klenk H.-P."/>
        </authorList>
    </citation>
    <scope>NUCLEOTIDE SEQUENCE [LARGE SCALE GENOMIC DNA]</scope>
    <source>
        <strain evidence="10 11">DSM 43925</strain>
    </source>
</reference>
<dbReference type="InterPro" id="IPR039420">
    <property type="entry name" value="WalR-like"/>
</dbReference>
<gene>
    <name evidence="10" type="ORF">EDD27_7463</name>
</gene>
<evidence type="ECO:0000259" key="8">
    <source>
        <dbReference type="PROSITE" id="PS50110"/>
    </source>
</evidence>
<accession>A0A438MG30</accession>
<feature type="DNA-binding region" description="OmpR/PhoB-type" evidence="7">
    <location>
        <begin position="155"/>
        <end position="254"/>
    </location>
</feature>
<dbReference type="PROSITE" id="PS50110">
    <property type="entry name" value="RESPONSE_REGULATORY"/>
    <property type="match status" value="1"/>
</dbReference>
<evidence type="ECO:0000256" key="1">
    <source>
        <dbReference type="ARBA" id="ARBA00022553"/>
    </source>
</evidence>
<keyword evidence="4 7" id="KW-0238">DNA-binding</keyword>
<proteinExistence type="predicted"/>
<dbReference type="PANTHER" id="PTHR48111:SF21">
    <property type="entry name" value="DNA-BINDING DUAL MASTER TRANSCRIPTIONAL REGULATOR RPAA"/>
    <property type="match status" value="1"/>
</dbReference>
<dbReference type="SUPFAM" id="SSF52172">
    <property type="entry name" value="CheY-like"/>
    <property type="match status" value="1"/>
</dbReference>